<gene>
    <name evidence="2" type="ORF">E2566_14145</name>
</gene>
<dbReference type="GeneID" id="90764090"/>
<name>A0ABX6L3U2_9GAMM</name>
<dbReference type="RefSeq" id="WP_107168476.1">
    <property type="nucleotide sequence ID" value="NZ_CP038498.1"/>
</dbReference>
<dbReference type="Proteomes" id="UP000502681">
    <property type="component" value="Chromosome"/>
</dbReference>
<accession>A0ABX6L3U2</accession>
<feature type="signal peptide" evidence="1">
    <location>
        <begin position="1"/>
        <end position="20"/>
    </location>
</feature>
<organism evidence="2 3">
    <name type="scientific">Pectobacterium punjabense</name>
    <dbReference type="NCBI Taxonomy" id="2108399"/>
    <lineage>
        <taxon>Bacteria</taxon>
        <taxon>Pseudomonadati</taxon>
        <taxon>Pseudomonadota</taxon>
        <taxon>Gammaproteobacteria</taxon>
        <taxon>Enterobacterales</taxon>
        <taxon>Pectobacteriaceae</taxon>
        <taxon>Pectobacterium</taxon>
    </lineage>
</organism>
<dbReference type="InterPro" id="IPR036275">
    <property type="entry name" value="YdgH-like_sf"/>
</dbReference>
<proteinExistence type="predicted"/>
<dbReference type="EMBL" id="CP038498">
    <property type="protein sequence ID" value="QJA20984.1"/>
    <property type="molecule type" value="Genomic_DNA"/>
</dbReference>
<protein>
    <submittedName>
        <fullName evidence="2">DUF1471 domain-containing protein</fullName>
    </submittedName>
</protein>
<evidence type="ECO:0000256" key="1">
    <source>
        <dbReference type="SAM" id="SignalP"/>
    </source>
</evidence>
<keyword evidence="3" id="KW-1185">Reference proteome</keyword>
<dbReference type="SUPFAM" id="SSF159871">
    <property type="entry name" value="YdgH-like"/>
    <property type="match status" value="1"/>
</dbReference>
<sequence>MKKLVLTFTVILMLPFSVFAESITATASTLDEAENIICTKAEKLGSGYKIISVRSKNDVYIIARLVPKK</sequence>
<evidence type="ECO:0000313" key="2">
    <source>
        <dbReference type="EMBL" id="QJA20984.1"/>
    </source>
</evidence>
<evidence type="ECO:0000313" key="3">
    <source>
        <dbReference type="Proteomes" id="UP000502681"/>
    </source>
</evidence>
<keyword evidence="1" id="KW-0732">Signal</keyword>
<reference evidence="2 3" key="1">
    <citation type="submission" date="2019-04" db="EMBL/GenBank/DDBJ databases">
        <title>Whole Genome Sequencing of Pectobacterium punjabense SS95.</title>
        <authorList>
            <person name="Sarfraz S."/>
            <person name="Oulghazi S."/>
            <person name="Roques C."/>
            <person name="Vandecasteele C."/>
            <person name="Faure D."/>
        </authorList>
    </citation>
    <scope>NUCLEOTIDE SEQUENCE [LARGE SCALE GENOMIC DNA]</scope>
    <source>
        <strain evidence="2 3">SS95</strain>
    </source>
</reference>
<feature type="chain" id="PRO_5046797953" evidence="1">
    <location>
        <begin position="21"/>
        <end position="69"/>
    </location>
</feature>